<dbReference type="RefSeq" id="WP_004926962.1">
    <property type="nucleotide sequence ID" value="NC_017731.1"/>
</dbReference>
<gene>
    <name evidence="2" type="ordered locus">S70_06930</name>
</gene>
<organism evidence="2 3">
    <name type="scientific">Providencia stuartii (strain MRSN 2154)</name>
    <dbReference type="NCBI Taxonomy" id="1157951"/>
    <lineage>
        <taxon>Bacteria</taxon>
        <taxon>Pseudomonadati</taxon>
        <taxon>Pseudomonadota</taxon>
        <taxon>Gammaproteobacteria</taxon>
        <taxon>Enterobacterales</taxon>
        <taxon>Morganellaceae</taxon>
        <taxon>Providencia</taxon>
    </lineage>
</organism>
<feature type="chain" id="PRO_5007303788" description="Lipoprotein" evidence="1">
    <location>
        <begin position="18"/>
        <end position="206"/>
    </location>
</feature>
<reference evidence="3" key="2">
    <citation type="submission" date="2012-04" db="EMBL/GenBank/DDBJ databases">
        <title>Complete genome sequence of Providencia stuartii clinical isolate MRSN 2154.</title>
        <authorList>
            <person name="Clifford R.J."/>
            <person name="Hang J."/>
            <person name="Riley M.C."/>
            <person name="Onmus-Leone F."/>
            <person name="Kuschner R.A."/>
            <person name="Lesho E.P."/>
            <person name="Waterman P.E."/>
        </authorList>
    </citation>
    <scope>NUCLEOTIDE SEQUENCE [LARGE SCALE GENOMIC DNA]</scope>
    <source>
        <strain evidence="3">MRSN 2154</strain>
    </source>
</reference>
<dbReference type="AlphaFoldDB" id="A0A140NKT3"/>
<proteinExistence type="predicted"/>
<feature type="signal peptide" evidence="1">
    <location>
        <begin position="1"/>
        <end position="17"/>
    </location>
</feature>
<dbReference type="EMBL" id="CP003488">
    <property type="protein sequence ID" value="AFH93257.1"/>
    <property type="molecule type" value="Genomic_DNA"/>
</dbReference>
<evidence type="ECO:0008006" key="4">
    <source>
        <dbReference type="Google" id="ProtNLM"/>
    </source>
</evidence>
<keyword evidence="1" id="KW-0732">Signal</keyword>
<accession>A0A140NKT3</accession>
<dbReference type="GeneID" id="93517947"/>
<dbReference type="Proteomes" id="UP000005012">
    <property type="component" value="Chromosome"/>
</dbReference>
<dbReference type="PROSITE" id="PS51257">
    <property type="entry name" value="PROKAR_LIPOPROTEIN"/>
    <property type="match status" value="1"/>
</dbReference>
<dbReference type="OrthoDB" id="8637570at2"/>
<dbReference type="HOGENOM" id="CLU_109264_1_0_6"/>
<evidence type="ECO:0000313" key="2">
    <source>
        <dbReference type="EMBL" id="AFH93257.1"/>
    </source>
</evidence>
<protein>
    <recommendedName>
        <fullName evidence="4">Lipoprotein</fullName>
    </recommendedName>
</protein>
<sequence length="206" mass="22637">MKFKLLASVVIAGTLLAGCDNNQTASESNFKKSIQDYLDTKSAICINTGPFPAELLAQANTRKIEQLDSLVDAGLLNKSEKKVVIKDMWGTEQTGEGVEFTLTSEGQKFFDEAKAEFSGRGSFCTGKLVVTEVTNFTEPAERGGQKISIANFKQKIEDVAPWAKNEKVIAAYPQIKSTQERAEKSQQSPLVLTNNGWIHIALFNQK</sequence>
<reference evidence="2 3" key="1">
    <citation type="journal article" date="2012" name="J. Bacteriol.">
        <title>Complete Genome Sequence of Providencia stuartii Clinical Isolate MRSN 2154.</title>
        <authorList>
            <person name="Clifford R.J."/>
            <person name="Hang J."/>
            <person name="Riley M.C."/>
            <person name="Onmus-Leone F."/>
            <person name="Kuschner R.A."/>
            <person name="Lesho E.P."/>
            <person name="Waterman P.E."/>
        </authorList>
    </citation>
    <scope>NUCLEOTIDE SEQUENCE [LARGE SCALE GENOMIC DNA]</scope>
    <source>
        <strain evidence="2 3">MRSN 2154</strain>
    </source>
</reference>
<evidence type="ECO:0000313" key="3">
    <source>
        <dbReference type="Proteomes" id="UP000005012"/>
    </source>
</evidence>
<dbReference type="PATRIC" id="fig|1157951.4.peg.1377"/>
<name>A0A140NKT3_PROSM</name>
<dbReference type="KEGG" id="psi:S70_06930"/>
<evidence type="ECO:0000256" key="1">
    <source>
        <dbReference type="SAM" id="SignalP"/>
    </source>
</evidence>